<dbReference type="GO" id="GO:0003924">
    <property type="term" value="F:GTPase activity"/>
    <property type="evidence" value="ECO:0007669"/>
    <property type="project" value="InterPro"/>
</dbReference>
<dbReference type="GO" id="GO:0005525">
    <property type="term" value="F:GTP binding"/>
    <property type="evidence" value="ECO:0007669"/>
    <property type="project" value="UniProtKB-KW"/>
</dbReference>
<feature type="binding site" evidence="4">
    <location>
        <begin position="117"/>
        <end position="120"/>
    </location>
    <ligand>
        <name>GTP</name>
        <dbReference type="ChEBI" id="CHEBI:37565"/>
    </ligand>
</feature>
<evidence type="ECO:0000256" key="5">
    <source>
        <dbReference type="PIRSR" id="PIRSR606689-2"/>
    </source>
</evidence>
<dbReference type="RefSeq" id="XP_014245644.1">
    <property type="nucleotide sequence ID" value="XM_014390158.2"/>
</dbReference>
<evidence type="ECO:0000313" key="6">
    <source>
        <dbReference type="EnsemblMetazoa" id="XP_014245644.1"/>
    </source>
</evidence>
<dbReference type="OMA" id="PWYEEFV"/>
<evidence type="ECO:0000256" key="4">
    <source>
        <dbReference type="PIRSR" id="PIRSR606689-1"/>
    </source>
</evidence>
<evidence type="ECO:0000256" key="2">
    <source>
        <dbReference type="ARBA" id="ARBA00022741"/>
    </source>
</evidence>
<keyword evidence="3 4" id="KW-0342">GTP-binding</keyword>
<proteinExistence type="inferred from homology"/>
<dbReference type="Pfam" id="PF00025">
    <property type="entry name" value="Arf"/>
    <property type="match status" value="1"/>
</dbReference>
<organism evidence="6 7">
    <name type="scientific">Cimex lectularius</name>
    <name type="common">Bed bug</name>
    <name type="synonym">Acanthia lectularia</name>
    <dbReference type="NCBI Taxonomy" id="79782"/>
    <lineage>
        <taxon>Eukaryota</taxon>
        <taxon>Metazoa</taxon>
        <taxon>Ecdysozoa</taxon>
        <taxon>Arthropoda</taxon>
        <taxon>Hexapoda</taxon>
        <taxon>Insecta</taxon>
        <taxon>Pterygota</taxon>
        <taxon>Neoptera</taxon>
        <taxon>Paraneoptera</taxon>
        <taxon>Hemiptera</taxon>
        <taxon>Heteroptera</taxon>
        <taxon>Panheteroptera</taxon>
        <taxon>Cimicomorpha</taxon>
        <taxon>Cimicidae</taxon>
        <taxon>Cimex</taxon>
    </lineage>
</organism>
<feature type="binding site" evidence="5">
    <location>
        <position position="17"/>
    </location>
    <ligand>
        <name>Mg(2+)</name>
        <dbReference type="ChEBI" id="CHEBI:18420"/>
    </ligand>
</feature>
<dbReference type="OrthoDB" id="275177at2759"/>
<reference evidence="6" key="1">
    <citation type="submission" date="2022-01" db="UniProtKB">
        <authorList>
            <consortium name="EnsemblMetazoa"/>
        </authorList>
    </citation>
    <scope>IDENTIFICATION</scope>
</reference>
<dbReference type="AlphaFoldDB" id="A0A8I6TD67"/>
<accession>A0A8I6TD67</accession>
<keyword evidence="5" id="KW-0460">Magnesium</keyword>
<sequence length="181" mass="20488">MVKLKIVVIGPKMSGKSTVSNFLSDAIDYNIEDYRPTQGVRILEFEIPQRKIEIELWDCSGDDKYENVWPVFLWEVNGVVLVFNPEEASQLPELDRFYENFVKKTILPHNNALVIANCKDTTMKPQTPELSGSLANITYVNVNVLENGEAMRTAFEQFASSIVIDTKEFGNEDISLLALPI</sequence>
<dbReference type="GO" id="GO:0005770">
    <property type="term" value="C:late endosome"/>
    <property type="evidence" value="ECO:0007669"/>
    <property type="project" value="TreeGrafter"/>
</dbReference>
<keyword evidence="5" id="KW-0479">Metal-binding</keyword>
<dbReference type="GO" id="GO:0005764">
    <property type="term" value="C:lysosome"/>
    <property type="evidence" value="ECO:0007669"/>
    <property type="project" value="TreeGrafter"/>
</dbReference>
<dbReference type="GO" id="GO:0046872">
    <property type="term" value="F:metal ion binding"/>
    <property type="evidence" value="ECO:0007669"/>
    <property type="project" value="UniProtKB-KW"/>
</dbReference>
<dbReference type="PANTHER" id="PTHR47981">
    <property type="entry name" value="RAB FAMILY"/>
    <property type="match status" value="1"/>
</dbReference>
<dbReference type="Gene3D" id="3.40.50.300">
    <property type="entry name" value="P-loop containing nucleotide triphosphate hydrolases"/>
    <property type="match status" value="1"/>
</dbReference>
<dbReference type="Proteomes" id="UP000494040">
    <property type="component" value="Unassembled WGS sequence"/>
</dbReference>
<evidence type="ECO:0000256" key="3">
    <source>
        <dbReference type="ARBA" id="ARBA00023134"/>
    </source>
</evidence>
<dbReference type="SUPFAM" id="SSF52540">
    <property type="entry name" value="P-loop containing nucleoside triphosphate hydrolases"/>
    <property type="match status" value="1"/>
</dbReference>
<keyword evidence="2 4" id="KW-0547">Nucleotide-binding</keyword>
<dbReference type="InterPro" id="IPR006689">
    <property type="entry name" value="Small_GTPase_ARF/SAR"/>
</dbReference>
<dbReference type="GO" id="GO:0045335">
    <property type="term" value="C:phagocytic vesicle"/>
    <property type="evidence" value="ECO:0007669"/>
    <property type="project" value="TreeGrafter"/>
</dbReference>
<dbReference type="PRINTS" id="PR00449">
    <property type="entry name" value="RASTRNSFRMNG"/>
</dbReference>
<dbReference type="KEGG" id="clec:106664457"/>
<dbReference type="EnsemblMetazoa" id="XM_014390158.2">
    <property type="protein sequence ID" value="XP_014245644.1"/>
    <property type="gene ID" value="LOC106664457"/>
</dbReference>
<evidence type="ECO:0000256" key="1">
    <source>
        <dbReference type="ARBA" id="ARBA00006270"/>
    </source>
</evidence>
<dbReference type="GeneID" id="106664457"/>
<keyword evidence="7" id="KW-1185">Reference proteome</keyword>
<evidence type="ECO:0000313" key="7">
    <source>
        <dbReference type="Proteomes" id="UP000494040"/>
    </source>
</evidence>
<dbReference type="GO" id="GO:0090385">
    <property type="term" value="P:phagosome-lysosome fusion"/>
    <property type="evidence" value="ECO:0007669"/>
    <property type="project" value="TreeGrafter"/>
</dbReference>
<dbReference type="GO" id="GO:0008333">
    <property type="term" value="P:endosome to lysosome transport"/>
    <property type="evidence" value="ECO:0007669"/>
    <property type="project" value="TreeGrafter"/>
</dbReference>
<feature type="binding site" evidence="4">
    <location>
        <position position="61"/>
    </location>
    <ligand>
        <name>GTP</name>
        <dbReference type="ChEBI" id="CHEBI:37565"/>
    </ligand>
</feature>
<dbReference type="InterPro" id="IPR027417">
    <property type="entry name" value="P-loop_NTPase"/>
</dbReference>
<comment type="similarity">
    <text evidence="1">Belongs to the small GTPase superfamily. Rab family.</text>
</comment>
<feature type="binding site" evidence="5">
    <location>
        <position position="37"/>
    </location>
    <ligand>
        <name>Mg(2+)</name>
        <dbReference type="ChEBI" id="CHEBI:18420"/>
    </ligand>
</feature>
<name>A0A8I6TD67_CIMLE</name>
<dbReference type="PANTHER" id="PTHR47981:SF20">
    <property type="entry name" value="RAS-RELATED PROTEIN RAB-7A"/>
    <property type="match status" value="1"/>
</dbReference>
<protein>
    <submittedName>
        <fullName evidence="6">Uncharacterized protein</fullName>
    </submittedName>
</protein>
<feature type="binding site" evidence="4">
    <location>
        <begin position="10"/>
        <end position="17"/>
    </location>
    <ligand>
        <name>GTP</name>
        <dbReference type="ChEBI" id="CHEBI:37565"/>
    </ligand>
</feature>